<keyword evidence="3" id="KW-0963">Cytoplasm</keyword>
<dbReference type="OrthoDB" id="9131762at2"/>
<dbReference type="GO" id="GO:0003727">
    <property type="term" value="F:single-stranded RNA binding"/>
    <property type="evidence" value="ECO:0007669"/>
    <property type="project" value="TreeGrafter"/>
</dbReference>
<reference evidence="5" key="1">
    <citation type="submission" date="2016-12" db="EMBL/GenBank/DDBJ databases">
        <authorList>
            <person name="Rodrigo-Torres L."/>
            <person name="Arahal R.D."/>
            <person name="Lucena T."/>
        </authorList>
    </citation>
    <scope>NUCLEOTIDE SEQUENCE [LARGE SCALE GENOMIC DNA]</scope>
</reference>
<accession>A0A1M7YP07</accession>
<dbReference type="InterPro" id="IPR007358">
    <property type="entry name" value="Nucleoid_associated_NdpA"/>
</dbReference>
<evidence type="ECO:0000256" key="2">
    <source>
        <dbReference type="ARBA" id="ARBA00009035"/>
    </source>
</evidence>
<evidence type="ECO:0000256" key="3">
    <source>
        <dbReference type="ARBA" id="ARBA00022490"/>
    </source>
</evidence>
<dbReference type="PANTHER" id="PTHR38772:SF1">
    <property type="entry name" value="NUCLEOID-ASSOCIATED PROTEIN YEJK"/>
    <property type="match status" value="1"/>
</dbReference>
<gene>
    <name evidence="4" type="primary">yejK_1</name>
    <name evidence="4" type="ORF">VQ7734_00084</name>
</gene>
<evidence type="ECO:0000313" key="4">
    <source>
        <dbReference type="EMBL" id="SHO54370.1"/>
    </source>
</evidence>
<organism evidence="4 5">
    <name type="scientific">Vibrio quintilis</name>
    <dbReference type="NCBI Taxonomy" id="1117707"/>
    <lineage>
        <taxon>Bacteria</taxon>
        <taxon>Pseudomonadati</taxon>
        <taxon>Pseudomonadota</taxon>
        <taxon>Gammaproteobacteria</taxon>
        <taxon>Vibrionales</taxon>
        <taxon>Vibrionaceae</taxon>
        <taxon>Vibrio</taxon>
    </lineage>
</organism>
<dbReference type="PANTHER" id="PTHR38772">
    <property type="match status" value="1"/>
</dbReference>
<name>A0A1M7YP07_9VIBR</name>
<dbReference type="STRING" id="1117707.VQ7734_00084"/>
<dbReference type="GO" id="GO:0043590">
    <property type="term" value="C:bacterial nucleoid"/>
    <property type="evidence" value="ECO:0007669"/>
    <property type="project" value="TreeGrafter"/>
</dbReference>
<comment type="similarity">
    <text evidence="2">Belongs to the YejK family.</text>
</comment>
<proteinExistence type="inferred from homology"/>
<dbReference type="GO" id="GO:0003690">
    <property type="term" value="F:double-stranded DNA binding"/>
    <property type="evidence" value="ECO:0007669"/>
    <property type="project" value="TreeGrafter"/>
</dbReference>
<comment type="subcellular location">
    <subcellularLocation>
        <location evidence="1">Cytoplasm</location>
        <location evidence="1">Nucleoid</location>
    </subcellularLocation>
</comment>
<dbReference type="Proteomes" id="UP000184600">
    <property type="component" value="Unassembled WGS sequence"/>
</dbReference>
<protein>
    <submittedName>
        <fullName evidence="4">Nucleoid-associated protein YejK</fullName>
    </submittedName>
</protein>
<dbReference type="AlphaFoldDB" id="A0A1M7YP07"/>
<dbReference type="RefSeq" id="WP_083601480.1">
    <property type="nucleotide sequence ID" value="NZ_AP024898.1"/>
</dbReference>
<sequence length="337" mass="37902">MKLFGEIRMSITVLNIDIQQIEKNNADELILAENNSTPIEINFAVENLVNEISKAKLSKSKGFGSFNDDSTFQSGVDHYLNQKIAFSQFAEVEAEHLLDEMCKYPFAEAGTLVFTHYQTLSTEYIMVALIPAAIGIKLNSEHSLNPIDYLDIASITLAAEVNLSDYRINQKSRCVSFMKTRSGSRVKDFFLDFLEVEFFDSKQKNRELIHAIDNFIRDDGMDKDTANSSYKIVKDMCSEAFSEGDEVSVLEISDSLPDTGGRTFSEFTQEQNFDLDDTIPVEKSVICNLTKFKGSGGGVNVTFDRQLLDERVFYDAETDTLTIKGTPPNLRDQLSRA</sequence>
<keyword evidence="5" id="KW-1185">Reference proteome</keyword>
<evidence type="ECO:0000256" key="1">
    <source>
        <dbReference type="ARBA" id="ARBA00004453"/>
    </source>
</evidence>
<dbReference type="EMBL" id="FRFG01000003">
    <property type="protein sequence ID" value="SHO54370.1"/>
    <property type="molecule type" value="Genomic_DNA"/>
</dbReference>
<evidence type="ECO:0000313" key="5">
    <source>
        <dbReference type="Proteomes" id="UP000184600"/>
    </source>
</evidence>
<dbReference type="Pfam" id="PF04245">
    <property type="entry name" value="NA37"/>
    <property type="match status" value="1"/>
</dbReference>